<dbReference type="AlphaFoldDB" id="A0A319D481"/>
<protein>
    <recommendedName>
        <fullName evidence="3">BZIP domain-containing protein</fullName>
    </recommendedName>
</protein>
<evidence type="ECO:0000256" key="1">
    <source>
        <dbReference type="SAM" id="Coils"/>
    </source>
</evidence>
<dbReference type="Proteomes" id="UP000247810">
    <property type="component" value="Unassembled WGS sequence"/>
</dbReference>
<accession>A0A319D481</accession>
<dbReference type="EMBL" id="KZ825921">
    <property type="protein sequence ID" value="PYH92275.1"/>
    <property type="molecule type" value="Genomic_DNA"/>
</dbReference>
<evidence type="ECO:0000259" key="3">
    <source>
        <dbReference type="PROSITE" id="PS50217"/>
    </source>
</evidence>
<dbReference type="OrthoDB" id="4506474at2759"/>
<dbReference type="CDD" id="cd14687">
    <property type="entry name" value="bZIP_ATF2"/>
    <property type="match status" value="1"/>
</dbReference>
<reference evidence="4 5" key="1">
    <citation type="submission" date="2018-02" db="EMBL/GenBank/DDBJ databases">
        <title>The genomes of Aspergillus section Nigri reveals drivers in fungal speciation.</title>
        <authorList>
            <consortium name="DOE Joint Genome Institute"/>
            <person name="Vesth T.C."/>
            <person name="Nybo J."/>
            <person name="Theobald S."/>
            <person name="Brandl J."/>
            <person name="Frisvad J.C."/>
            <person name="Nielsen K.F."/>
            <person name="Lyhne E.K."/>
            <person name="Kogle M.E."/>
            <person name="Kuo A."/>
            <person name="Riley R."/>
            <person name="Clum A."/>
            <person name="Nolan M."/>
            <person name="Lipzen A."/>
            <person name="Salamov A."/>
            <person name="Henrissat B."/>
            <person name="Wiebenga A."/>
            <person name="De vries R.P."/>
            <person name="Grigoriev I.V."/>
            <person name="Mortensen U.H."/>
            <person name="Andersen M.R."/>
            <person name="Baker S.E."/>
        </authorList>
    </citation>
    <scope>NUCLEOTIDE SEQUENCE [LARGE SCALE GENOMIC DNA]</scope>
    <source>
        <strain evidence="4 5">CBS 707.79</strain>
    </source>
</reference>
<dbReference type="SUPFAM" id="SSF57959">
    <property type="entry name" value="Leucine zipper domain"/>
    <property type="match status" value="1"/>
</dbReference>
<feature type="domain" description="BZIP" evidence="3">
    <location>
        <begin position="140"/>
        <end position="203"/>
    </location>
</feature>
<feature type="compositionally biased region" description="Polar residues" evidence="2">
    <location>
        <begin position="106"/>
        <end position="123"/>
    </location>
</feature>
<feature type="coiled-coil region" evidence="1">
    <location>
        <begin position="165"/>
        <end position="206"/>
    </location>
</feature>
<dbReference type="GO" id="GO:0003700">
    <property type="term" value="F:DNA-binding transcription factor activity"/>
    <property type="evidence" value="ECO:0007669"/>
    <property type="project" value="InterPro"/>
</dbReference>
<name>A0A319D481_9EURO</name>
<dbReference type="PROSITE" id="PS50217">
    <property type="entry name" value="BZIP"/>
    <property type="match status" value="1"/>
</dbReference>
<keyword evidence="5" id="KW-1185">Reference proteome</keyword>
<keyword evidence="1" id="KW-0175">Coiled coil</keyword>
<feature type="region of interest" description="Disordered" evidence="2">
    <location>
        <begin position="78"/>
        <end position="134"/>
    </location>
</feature>
<dbReference type="STRING" id="1448320.A0A319D481"/>
<dbReference type="VEuPathDB" id="FungiDB:BO71DRAFT_411132"/>
<proteinExistence type="predicted"/>
<gene>
    <name evidence="4" type="ORF">BO71DRAFT_411132</name>
</gene>
<organism evidence="4 5">
    <name type="scientific">Aspergillus ellipticus CBS 707.79</name>
    <dbReference type="NCBI Taxonomy" id="1448320"/>
    <lineage>
        <taxon>Eukaryota</taxon>
        <taxon>Fungi</taxon>
        <taxon>Dikarya</taxon>
        <taxon>Ascomycota</taxon>
        <taxon>Pezizomycotina</taxon>
        <taxon>Eurotiomycetes</taxon>
        <taxon>Eurotiomycetidae</taxon>
        <taxon>Eurotiales</taxon>
        <taxon>Aspergillaceae</taxon>
        <taxon>Aspergillus</taxon>
        <taxon>Aspergillus subgen. Circumdati</taxon>
    </lineage>
</organism>
<evidence type="ECO:0000313" key="5">
    <source>
        <dbReference type="Proteomes" id="UP000247810"/>
    </source>
</evidence>
<sequence>MTDTPFPSGSLDWSSLLTTLDSEGSTWSDAIPLDTMDGTSEIPHNTVVSEFEQLERTLGSQTIANHVDLTADSIIASPSRLSGLPSDPTSTLSDLKAQPVPPSLISPPTESGSSQSDANNASLPTPPLFEKGIEVQQLRRRYHEKYKERNRSAATKSRQKQVDPIELIEAEREEEERRRKALTAEVQQLQKELLAIRQELQQHMRLASCMTMMSHGAHLQTLGLLAHDVLR</sequence>
<dbReference type="PROSITE" id="PS00036">
    <property type="entry name" value="BZIP_BASIC"/>
    <property type="match status" value="1"/>
</dbReference>
<dbReference type="Gene3D" id="1.20.5.170">
    <property type="match status" value="1"/>
</dbReference>
<dbReference type="InterPro" id="IPR046347">
    <property type="entry name" value="bZIP_sf"/>
</dbReference>
<evidence type="ECO:0000256" key="2">
    <source>
        <dbReference type="SAM" id="MobiDB-lite"/>
    </source>
</evidence>
<dbReference type="InterPro" id="IPR004827">
    <property type="entry name" value="bZIP"/>
</dbReference>
<evidence type="ECO:0000313" key="4">
    <source>
        <dbReference type="EMBL" id="PYH92275.1"/>
    </source>
</evidence>